<dbReference type="RefSeq" id="WP_068883969.1">
    <property type="nucleotide sequence ID" value="NZ_LNTU01000037.1"/>
</dbReference>
<comment type="caution">
    <text evidence="1">The sequence shown here is derived from an EMBL/GenBank/DDBJ whole genome shotgun (WGS) entry which is preliminary data.</text>
</comment>
<dbReference type="InterPro" id="IPR029063">
    <property type="entry name" value="SAM-dependent_MTases_sf"/>
</dbReference>
<evidence type="ECO:0008006" key="3">
    <source>
        <dbReference type="Google" id="ProtNLM"/>
    </source>
</evidence>
<dbReference type="PANTHER" id="PTHR40036">
    <property type="entry name" value="MACROCIN O-METHYLTRANSFERASE"/>
    <property type="match status" value="1"/>
</dbReference>
<dbReference type="AlphaFoldDB" id="A0A135HRE8"/>
<name>A0A135HRE8_9HYPH</name>
<dbReference type="OrthoDB" id="9811332at2"/>
<protein>
    <recommendedName>
        <fullName evidence="3">Asparagine synthase</fullName>
    </recommendedName>
</protein>
<dbReference type="InterPro" id="IPR008884">
    <property type="entry name" value="TylF_MeTrfase"/>
</dbReference>
<dbReference type="EMBL" id="LNTU01000037">
    <property type="protein sequence ID" value="KXF75754.1"/>
    <property type="molecule type" value="Genomic_DNA"/>
</dbReference>
<proteinExistence type="predicted"/>
<accession>A0A135HRE8</accession>
<dbReference type="Pfam" id="PF05711">
    <property type="entry name" value="TylF"/>
    <property type="match status" value="1"/>
</dbReference>
<dbReference type="STRING" id="1494590.ATN84_17440"/>
<gene>
    <name evidence="1" type="ORF">ATN84_17440</name>
</gene>
<evidence type="ECO:0000313" key="2">
    <source>
        <dbReference type="Proteomes" id="UP000070107"/>
    </source>
</evidence>
<sequence>MPYLSSVVWRMRHMLETSRLSATARSVRRDRLTYLSPWKLRRLERALKDVLKENVPGDIAEFGIALGGSAIILSEQAGQRGRRFHGFDVFGMIPPPKSEKDGRKAADRYKTIASGASKGIGGDIYYGYRDNLYDEVCRSFMKYGLAVDGSMVSLHEGLFENTLPAAGLEKVAFAHIDCDWYDPVTYCLNSLADRISPRGIILIDDYHDYGGCRTATDEFLQVRPDFAFEDGTNVILRRTGLNA</sequence>
<reference evidence="1 2" key="1">
    <citation type="submission" date="2015-11" db="EMBL/GenBank/DDBJ databases">
        <title>Draft genome sequence of Paramesorhizobium deserti A-3-E, a strain highly resistant to diverse beta-lactam antibiotics.</title>
        <authorList>
            <person name="Lv R."/>
            <person name="Yang X."/>
            <person name="Fang N."/>
            <person name="Guo J."/>
            <person name="Luo X."/>
            <person name="Peng F."/>
            <person name="Yang R."/>
            <person name="Cui Y."/>
            <person name="Fang C."/>
            <person name="Song Y."/>
        </authorList>
    </citation>
    <scope>NUCLEOTIDE SEQUENCE [LARGE SCALE GENOMIC DNA]</scope>
    <source>
        <strain evidence="1 2">A-3-E</strain>
    </source>
</reference>
<dbReference type="Gene3D" id="3.40.50.150">
    <property type="entry name" value="Vaccinia Virus protein VP39"/>
    <property type="match status" value="1"/>
</dbReference>
<organism evidence="1 2">
    <name type="scientific">Paramesorhizobium deserti</name>
    <dbReference type="NCBI Taxonomy" id="1494590"/>
    <lineage>
        <taxon>Bacteria</taxon>
        <taxon>Pseudomonadati</taxon>
        <taxon>Pseudomonadota</taxon>
        <taxon>Alphaproteobacteria</taxon>
        <taxon>Hyphomicrobiales</taxon>
        <taxon>Phyllobacteriaceae</taxon>
        <taxon>Paramesorhizobium</taxon>
    </lineage>
</organism>
<dbReference type="Proteomes" id="UP000070107">
    <property type="component" value="Unassembled WGS sequence"/>
</dbReference>
<keyword evidence="2" id="KW-1185">Reference proteome</keyword>
<evidence type="ECO:0000313" key="1">
    <source>
        <dbReference type="EMBL" id="KXF75754.1"/>
    </source>
</evidence>
<dbReference type="PANTHER" id="PTHR40036:SF1">
    <property type="entry name" value="MACROCIN O-METHYLTRANSFERASE"/>
    <property type="match status" value="1"/>
</dbReference>
<dbReference type="SUPFAM" id="SSF53335">
    <property type="entry name" value="S-adenosyl-L-methionine-dependent methyltransferases"/>
    <property type="match status" value="1"/>
</dbReference>